<evidence type="ECO:0000256" key="8">
    <source>
        <dbReference type="ARBA" id="ARBA00022833"/>
    </source>
</evidence>
<dbReference type="GO" id="GO:0008270">
    <property type="term" value="F:zinc ion binding"/>
    <property type="evidence" value="ECO:0007669"/>
    <property type="project" value="UniProtKB-UniRule"/>
</dbReference>
<dbReference type="GO" id="GO:0006508">
    <property type="term" value="P:proteolysis"/>
    <property type="evidence" value="ECO:0007669"/>
    <property type="project" value="UniProtKB-KW"/>
</dbReference>
<feature type="binding site" evidence="12">
    <location>
        <position position="147"/>
    </location>
    <ligand>
        <name>Zn(2+)</name>
        <dbReference type="ChEBI" id="CHEBI:29105"/>
        <note>catalytic</note>
    </ligand>
</feature>
<evidence type="ECO:0000256" key="4">
    <source>
        <dbReference type="ARBA" id="ARBA00022670"/>
    </source>
</evidence>
<dbReference type="HAMAP" id="MF_00188">
    <property type="entry name" value="Pept_M48_protease_HtpX"/>
    <property type="match status" value="1"/>
</dbReference>
<name>A0A0G0UGL6_9BACT</name>
<sequence length="301" mass="33103">MTAYTEVSSNRFKTWVIMLGFAFFITFAIFIFGASYGLDLPSALGLSGFALIIAGIMNFIAYYNSDKMVMAISQAKQIQKKDNLTLFRTVENLTIASGLPMPKIYIIDDTAPNAFATGRDPNHAAIAFTTGILQKLTQLELEGVVAHELSHVGNYDTRLMSVVSILVGTVALAADFFLRMSFYSRRDRDREGGSGIFLVLGIVMAILAPIVATLIQLAISRKREYLADASGTLITRNPDSLADALLKLSKDTEPLEAANKATAHLYIVNPLKNRKDAIGWFAGLFNTHPPIEERVKKLRTM</sequence>
<evidence type="ECO:0000256" key="2">
    <source>
        <dbReference type="ARBA" id="ARBA00009779"/>
    </source>
</evidence>
<keyword evidence="6 12" id="KW-0479">Metal-binding</keyword>
<keyword evidence="9 12" id="KW-1133">Transmembrane helix</keyword>
<evidence type="ECO:0000256" key="9">
    <source>
        <dbReference type="ARBA" id="ARBA00022989"/>
    </source>
</evidence>
<reference evidence="14 15" key="1">
    <citation type="journal article" date="2015" name="Nature">
        <title>rRNA introns, odd ribosomes, and small enigmatic genomes across a large radiation of phyla.</title>
        <authorList>
            <person name="Brown C.T."/>
            <person name="Hug L.A."/>
            <person name="Thomas B.C."/>
            <person name="Sharon I."/>
            <person name="Castelle C.J."/>
            <person name="Singh A."/>
            <person name="Wilkins M.J."/>
            <person name="Williams K.H."/>
            <person name="Banfield J.F."/>
        </authorList>
    </citation>
    <scope>NUCLEOTIDE SEQUENCE [LARGE SCALE GENOMIC DNA]</scope>
</reference>
<keyword evidence="5 12" id="KW-0812">Transmembrane</keyword>
<dbReference type="EC" id="3.4.24.-" evidence="12"/>
<dbReference type="GO" id="GO:0005886">
    <property type="term" value="C:plasma membrane"/>
    <property type="evidence" value="ECO:0007669"/>
    <property type="project" value="UniProtKB-SubCell"/>
</dbReference>
<evidence type="ECO:0000256" key="5">
    <source>
        <dbReference type="ARBA" id="ARBA00022692"/>
    </source>
</evidence>
<feature type="domain" description="Peptidase M48" evidence="13">
    <location>
        <begin position="83"/>
        <end position="300"/>
    </location>
</feature>
<keyword evidence="4 12" id="KW-0645">Protease</keyword>
<evidence type="ECO:0000313" key="15">
    <source>
        <dbReference type="Proteomes" id="UP000034854"/>
    </source>
</evidence>
<evidence type="ECO:0000256" key="11">
    <source>
        <dbReference type="ARBA" id="ARBA00023136"/>
    </source>
</evidence>
<dbReference type="CDD" id="cd07340">
    <property type="entry name" value="M48B_Htpx_like"/>
    <property type="match status" value="1"/>
</dbReference>
<keyword evidence="7 12" id="KW-0378">Hydrolase</keyword>
<dbReference type="GO" id="GO:0004222">
    <property type="term" value="F:metalloendopeptidase activity"/>
    <property type="evidence" value="ECO:0007669"/>
    <property type="project" value="UniProtKB-UniRule"/>
</dbReference>
<evidence type="ECO:0000256" key="12">
    <source>
        <dbReference type="HAMAP-Rule" id="MF_00188"/>
    </source>
</evidence>
<feature type="binding site" evidence="12">
    <location>
        <position position="151"/>
    </location>
    <ligand>
        <name>Zn(2+)</name>
        <dbReference type="ChEBI" id="CHEBI:29105"/>
        <note>catalytic</note>
    </ligand>
</feature>
<keyword evidence="10 12" id="KW-0482">Metalloprotease</keyword>
<feature type="binding site" evidence="12">
    <location>
        <position position="224"/>
    </location>
    <ligand>
        <name>Zn(2+)</name>
        <dbReference type="ChEBI" id="CHEBI:29105"/>
        <note>catalytic</note>
    </ligand>
</feature>
<dbReference type="InterPro" id="IPR022919">
    <property type="entry name" value="Pept_M48_protease_HtpX"/>
</dbReference>
<keyword evidence="3 12" id="KW-1003">Cell membrane</keyword>
<gene>
    <name evidence="12" type="primary">htpX</name>
    <name evidence="14" type="ORF">UU34_C0001G0030</name>
</gene>
<dbReference type="InterPro" id="IPR001915">
    <property type="entry name" value="Peptidase_M48"/>
</dbReference>
<evidence type="ECO:0000256" key="6">
    <source>
        <dbReference type="ARBA" id="ARBA00022723"/>
    </source>
</evidence>
<feature type="transmembrane region" description="Helical" evidence="12">
    <location>
        <begin position="159"/>
        <end position="182"/>
    </location>
</feature>
<dbReference type="Gene3D" id="3.30.2010.10">
    <property type="entry name" value="Metalloproteases ('zincins'), catalytic domain"/>
    <property type="match status" value="1"/>
</dbReference>
<dbReference type="PATRIC" id="fig|1618409.3.peg.29"/>
<dbReference type="Proteomes" id="UP000034854">
    <property type="component" value="Unassembled WGS sequence"/>
</dbReference>
<dbReference type="PANTHER" id="PTHR43221">
    <property type="entry name" value="PROTEASE HTPX"/>
    <property type="match status" value="1"/>
</dbReference>
<keyword evidence="11 12" id="KW-0472">Membrane</keyword>
<feature type="transmembrane region" description="Helical" evidence="12">
    <location>
        <begin position="42"/>
        <end position="63"/>
    </location>
</feature>
<dbReference type="EMBL" id="LCAG01000001">
    <property type="protein sequence ID" value="KKR88033.1"/>
    <property type="molecule type" value="Genomic_DNA"/>
</dbReference>
<dbReference type="InterPro" id="IPR050083">
    <property type="entry name" value="HtpX_protease"/>
</dbReference>
<comment type="caution">
    <text evidence="14">The sequence shown here is derived from an EMBL/GenBank/DDBJ whole genome shotgun (WGS) entry which is preliminary data.</text>
</comment>
<feature type="transmembrane region" description="Helical" evidence="12">
    <location>
        <begin position="12"/>
        <end position="36"/>
    </location>
</feature>
<comment type="similarity">
    <text evidence="2 12">Belongs to the peptidase M48B family.</text>
</comment>
<dbReference type="Pfam" id="PF01435">
    <property type="entry name" value="Peptidase_M48"/>
    <property type="match status" value="1"/>
</dbReference>
<organism evidence="14 15">
    <name type="scientific">Candidatus Curtissbacteria bacterium GW2011_GWA1_41_11</name>
    <dbReference type="NCBI Taxonomy" id="1618409"/>
    <lineage>
        <taxon>Bacteria</taxon>
        <taxon>Candidatus Curtissiibacteriota</taxon>
    </lineage>
</organism>
<feature type="active site" evidence="12">
    <location>
        <position position="148"/>
    </location>
</feature>
<dbReference type="AlphaFoldDB" id="A0A0G0UGL6"/>
<dbReference type="PANTHER" id="PTHR43221:SF1">
    <property type="entry name" value="PROTEASE HTPX"/>
    <property type="match status" value="1"/>
</dbReference>
<comment type="cofactor">
    <cofactor evidence="12">
        <name>Zn(2+)</name>
        <dbReference type="ChEBI" id="CHEBI:29105"/>
    </cofactor>
    <text evidence="12">Binds 1 zinc ion per subunit.</text>
</comment>
<protein>
    <recommendedName>
        <fullName evidence="12">Protease HtpX homolog</fullName>
        <ecNumber evidence="12">3.4.24.-</ecNumber>
    </recommendedName>
</protein>
<evidence type="ECO:0000256" key="7">
    <source>
        <dbReference type="ARBA" id="ARBA00022801"/>
    </source>
</evidence>
<feature type="transmembrane region" description="Helical" evidence="12">
    <location>
        <begin position="194"/>
        <end position="215"/>
    </location>
</feature>
<comment type="subcellular location">
    <subcellularLocation>
        <location evidence="1 12">Cell membrane</location>
        <topology evidence="1 12">Multi-pass membrane protein</topology>
    </subcellularLocation>
</comment>
<evidence type="ECO:0000259" key="13">
    <source>
        <dbReference type="Pfam" id="PF01435"/>
    </source>
</evidence>
<evidence type="ECO:0000256" key="1">
    <source>
        <dbReference type="ARBA" id="ARBA00004651"/>
    </source>
</evidence>
<evidence type="ECO:0000256" key="3">
    <source>
        <dbReference type="ARBA" id="ARBA00022475"/>
    </source>
</evidence>
<evidence type="ECO:0000256" key="10">
    <source>
        <dbReference type="ARBA" id="ARBA00023049"/>
    </source>
</evidence>
<proteinExistence type="inferred from homology"/>
<accession>A0A0G0UGL6</accession>
<keyword evidence="8 12" id="KW-0862">Zinc</keyword>
<evidence type="ECO:0000313" key="14">
    <source>
        <dbReference type="EMBL" id="KKR88033.1"/>
    </source>
</evidence>